<protein>
    <recommendedName>
        <fullName evidence="4">Methyltransferase type 12</fullName>
    </recommendedName>
</protein>
<accession>A0A124H861</accession>
<dbReference type="SUPFAM" id="SSF53335">
    <property type="entry name" value="S-adenosyl-L-methionine-dependent methyltransferases"/>
    <property type="match status" value="1"/>
</dbReference>
<keyword evidence="1" id="KW-0812">Transmembrane</keyword>
<sequence length="271" mass="30019">MTATVPSERRPALCAFTLAACREHTYVPRYLWLARQAPPRRLRAAARAALPFPEPESWLDVGTGDGRFPEAAKELFPYTAFDGLDPTPRVLHARVAERVEEAHVGRLTDPRVTARLRARYDVVSMLRHLEHTPDPRAELRAALTVLRPGGHLLLELPNPRSPFALLLGKWWTPHSGPGHLHLLPLNALRQELESQGCTIISTDRTAHTPYDFAVTTSRVLSTLLSPFLALLGTPLIAAAWALDLVLAPVLRHTPLSNAYRVIARKEPTAPA</sequence>
<dbReference type="STRING" id="146536.AQI70_02380"/>
<name>A0A124H861_9ACTN</name>
<dbReference type="InterPro" id="IPR029063">
    <property type="entry name" value="SAM-dependent_MTases_sf"/>
</dbReference>
<dbReference type="Proteomes" id="UP000054024">
    <property type="component" value="Unassembled WGS sequence"/>
</dbReference>
<reference evidence="2 3" key="1">
    <citation type="submission" date="2015-10" db="EMBL/GenBank/DDBJ databases">
        <title>Draft genome sequence of Streptomyces curacoi DSM 40107, type strain for the species Streptomyces curacoi.</title>
        <authorList>
            <person name="Ruckert C."/>
            <person name="Winkler A."/>
            <person name="Kalinowski J."/>
            <person name="Kampfer P."/>
            <person name="Glaeser S."/>
        </authorList>
    </citation>
    <scope>NUCLEOTIDE SEQUENCE [LARGE SCALE GENOMIC DNA]</scope>
    <source>
        <strain evidence="2 3">DSM 40107</strain>
    </source>
</reference>
<evidence type="ECO:0000256" key="1">
    <source>
        <dbReference type="SAM" id="Phobius"/>
    </source>
</evidence>
<evidence type="ECO:0000313" key="3">
    <source>
        <dbReference type="Proteomes" id="UP000054024"/>
    </source>
</evidence>
<dbReference type="Gene3D" id="3.40.50.150">
    <property type="entry name" value="Vaccinia Virus protein VP39"/>
    <property type="match status" value="1"/>
</dbReference>
<dbReference type="EMBL" id="LMWJ01000001">
    <property type="protein sequence ID" value="KUM82173.1"/>
    <property type="molecule type" value="Genomic_DNA"/>
</dbReference>
<dbReference type="OrthoDB" id="3779937at2"/>
<gene>
    <name evidence="2" type="ORF">AQI70_02380</name>
</gene>
<evidence type="ECO:0008006" key="4">
    <source>
        <dbReference type="Google" id="ProtNLM"/>
    </source>
</evidence>
<keyword evidence="1" id="KW-1133">Transmembrane helix</keyword>
<dbReference type="Pfam" id="PF13489">
    <property type="entry name" value="Methyltransf_23"/>
    <property type="match status" value="1"/>
</dbReference>
<proteinExistence type="predicted"/>
<feature type="transmembrane region" description="Helical" evidence="1">
    <location>
        <begin position="227"/>
        <end position="250"/>
    </location>
</feature>
<organism evidence="2 3">
    <name type="scientific">Streptomyces curacoi</name>
    <dbReference type="NCBI Taxonomy" id="146536"/>
    <lineage>
        <taxon>Bacteria</taxon>
        <taxon>Bacillati</taxon>
        <taxon>Actinomycetota</taxon>
        <taxon>Actinomycetes</taxon>
        <taxon>Kitasatosporales</taxon>
        <taxon>Streptomycetaceae</taxon>
        <taxon>Streptomyces</taxon>
    </lineage>
</organism>
<evidence type="ECO:0000313" key="2">
    <source>
        <dbReference type="EMBL" id="KUM82173.1"/>
    </source>
</evidence>
<dbReference type="CDD" id="cd02440">
    <property type="entry name" value="AdoMet_MTases"/>
    <property type="match status" value="1"/>
</dbReference>
<dbReference type="AlphaFoldDB" id="A0A124H861"/>
<keyword evidence="1" id="KW-0472">Membrane</keyword>
<dbReference type="RefSeq" id="WP_062143337.1">
    <property type="nucleotide sequence ID" value="NZ_KQ947984.1"/>
</dbReference>
<keyword evidence="3" id="KW-1185">Reference proteome</keyword>
<comment type="caution">
    <text evidence="2">The sequence shown here is derived from an EMBL/GenBank/DDBJ whole genome shotgun (WGS) entry which is preliminary data.</text>
</comment>